<keyword evidence="1" id="KW-0472">Membrane</keyword>
<feature type="transmembrane region" description="Helical" evidence="1">
    <location>
        <begin position="31"/>
        <end position="50"/>
    </location>
</feature>
<feature type="transmembrane region" description="Helical" evidence="1">
    <location>
        <begin position="70"/>
        <end position="87"/>
    </location>
</feature>
<sequence length="356" mass="40448">MNFIPYLNFFSRLVLFVAAVYKATKTREKGWVTLSIAFFIFVMDIENYILKPLGITINHNVYQIVSKIPNFYIGILTLGAAFMLKYGSIKPKHILIVGTTLIVSYIWIFAMAIGLFHGNFTLASLCPSWILGGSLLYLSFVLCEYVIEKKSLQILFPLGLAGVGILNLTYPFTREIEWFYPLAFFGAAIFRFIAAVGALKMVIFSPKIPERRIVKALEPGAYWTEDERKALEIASKMNTVMITRRYPVKNNGNVLVYWITKVKEGEVKENVYAISPTKIDILTDLIARAFRVGYNLLYIDAVEFLILENGFKATAKFLYTVKDIAIGNNGSIVLVLNPKVLQENQLKIIEREFKKI</sequence>
<dbReference type="STRING" id="1609559.TQ32_01180"/>
<dbReference type="KEGG" id="pyc:TQ32_01180"/>
<organism evidence="3 4">
    <name type="scientific">Pyrococcus kukulkanii</name>
    <dbReference type="NCBI Taxonomy" id="1609559"/>
    <lineage>
        <taxon>Archaea</taxon>
        <taxon>Methanobacteriati</taxon>
        <taxon>Methanobacteriota</taxon>
        <taxon>Thermococci</taxon>
        <taxon>Thermococcales</taxon>
        <taxon>Thermococcaceae</taxon>
        <taxon>Pyrococcus</taxon>
    </lineage>
</organism>
<dbReference type="OrthoDB" id="85946at2157"/>
<proteinExistence type="predicted"/>
<accession>A0A127B7P0</accession>
<dbReference type="AlphaFoldDB" id="A0A127B7P0"/>
<dbReference type="Proteomes" id="UP000070587">
    <property type="component" value="Chromosome"/>
</dbReference>
<dbReference type="RefSeq" id="WP_068320232.1">
    <property type="nucleotide sequence ID" value="NZ_CP010835.1"/>
</dbReference>
<evidence type="ECO:0000256" key="1">
    <source>
        <dbReference type="SAM" id="Phobius"/>
    </source>
</evidence>
<feature type="transmembrane region" description="Helical" evidence="1">
    <location>
        <begin position="94"/>
        <end position="116"/>
    </location>
</feature>
<dbReference type="PANTHER" id="PTHR33531">
    <property type="entry name" value="RUBRERYTHRIN SUBFAMILY"/>
    <property type="match status" value="1"/>
</dbReference>
<dbReference type="PATRIC" id="fig|1609559.3.peg.248"/>
<feature type="transmembrane region" description="Helical" evidence="1">
    <location>
        <begin position="154"/>
        <end position="172"/>
    </location>
</feature>
<evidence type="ECO:0000259" key="2">
    <source>
        <dbReference type="Pfam" id="PF05763"/>
    </source>
</evidence>
<reference evidence="3 4" key="2">
    <citation type="journal article" date="2016" name="Int. J. Syst. Evol. Microbiol.">
        <title>Pyrococcus kukulkanii sp. nov., a hyperthermophilic, piezophilic archaeon isolated from a deep-sea hydrothermal vent.</title>
        <authorList>
            <person name="Callac N."/>
            <person name="Oger P."/>
            <person name="Lesongeur F."/>
            <person name="Rattray J.E."/>
            <person name="Vannier P."/>
            <person name="Michoud G."/>
            <person name="Beauverger M."/>
            <person name="Gayet N."/>
            <person name="Rouxel O."/>
            <person name="Jebbar M."/>
            <person name="Godfroy A."/>
        </authorList>
    </citation>
    <scope>NUCLEOTIDE SEQUENCE [LARGE SCALE GENOMIC DNA]</scope>
    <source>
        <strain evidence="3 4">NCB100</strain>
    </source>
</reference>
<feature type="transmembrane region" description="Helical" evidence="1">
    <location>
        <begin position="128"/>
        <end position="147"/>
    </location>
</feature>
<dbReference type="Pfam" id="PF05763">
    <property type="entry name" value="DUF835"/>
    <property type="match status" value="1"/>
</dbReference>
<name>A0A127B7P0_9EURY</name>
<dbReference type="EMBL" id="CP010835">
    <property type="protein sequence ID" value="AMM53264.1"/>
    <property type="molecule type" value="Genomic_DNA"/>
</dbReference>
<keyword evidence="1" id="KW-1133">Transmembrane helix</keyword>
<keyword evidence="1" id="KW-0812">Transmembrane</keyword>
<reference evidence="4" key="1">
    <citation type="submission" date="2015-02" db="EMBL/GenBank/DDBJ databases">
        <title>Pyrococcus kukulkanii sp. nov., a novel hyperthermophilic archaeon isolated from a deep-sea hydrothermal vent at the Guaymas Basin.</title>
        <authorList>
            <person name="Oger P.M."/>
            <person name="Callac N."/>
            <person name="Jebbar M."/>
            <person name="Godfroy A."/>
        </authorList>
    </citation>
    <scope>NUCLEOTIDE SEQUENCE [LARGE SCALE GENOMIC DNA]</scope>
    <source>
        <strain evidence="4">NCB100</strain>
    </source>
</reference>
<feature type="transmembrane region" description="Helical" evidence="1">
    <location>
        <begin position="178"/>
        <end position="203"/>
    </location>
</feature>
<evidence type="ECO:0000313" key="3">
    <source>
        <dbReference type="EMBL" id="AMM53264.1"/>
    </source>
</evidence>
<dbReference type="InterPro" id="IPR008553">
    <property type="entry name" value="DUF835"/>
</dbReference>
<evidence type="ECO:0000313" key="4">
    <source>
        <dbReference type="Proteomes" id="UP000070587"/>
    </source>
</evidence>
<feature type="domain" description="DUF835" evidence="2">
    <location>
        <begin position="234"/>
        <end position="353"/>
    </location>
</feature>
<protein>
    <recommendedName>
        <fullName evidence="2">DUF835 domain-containing protein</fullName>
    </recommendedName>
</protein>
<dbReference type="PANTHER" id="PTHR33531:SF7">
    <property type="entry name" value="HYPOTHETICAL MEMBRANE PROTEIN, CONSERVED"/>
    <property type="match status" value="1"/>
</dbReference>
<gene>
    <name evidence="3" type="ORF">TQ32_01180</name>
</gene>
<dbReference type="GeneID" id="28490402"/>